<dbReference type="GO" id="GO:0000785">
    <property type="term" value="C:chromatin"/>
    <property type="evidence" value="ECO:0007669"/>
    <property type="project" value="UniProtKB-ARBA"/>
</dbReference>
<evidence type="ECO:0000256" key="9">
    <source>
        <dbReference type="ARBA" id="ARBA00023204"/>
    </source>
</evidence>
<dbReference type="FunFam" id="2.30.30.140:FF:000013">
    <property type="entry name" value="Histone acetyltransferase"/>
    <property type="match status" value="1"/>
</dbReference>
<comment type="caution">
    <text evidence="13">The sequence shown here is derived from an EMBL/GenBank/DDBJ whole genome shotgun (WGS) entry which is preliminary data.</text>
</comment>
<evidence type="ECO:0000313" key="13">
    <source>
        <dbReference type="EMBL" id="ROT85942.1"/>
    </source>
</evidence>
<dbReference type="EC" id="2.3.1.48" evidence="3"/>
<dbReference type="Proteomes" id="UP000283509">
    <property type="component" value="Unassembled WGS sequence"/>
</dbReference>
<reference evidence="13 14" key="2">
    <citation type="submission" date="2019-01" db="EMBL/GenBank/DDBJ databases">
        <title>The decoding of complex shrimp genome reveals the adaptation for benthos swimmer, frequently molting mechanism and breeding impact on genome.</title>
        <authorList>
            <person name="Sun Y."/>
            <person name="Gao Y."/>
            <person name="Yu Y."/>
        </authorList>
    </citation>
    <scope>NUCLEOTIDE SEQUENCE [LARGE SCALE GENOMIC DNA]</scope>
    <source>
        <tissue evidence="13">Muscle</tissue>
    </source>
</reference>
<evidence type="ECO:0000256" key="8">
    <source>
        <dbReference type="ARBA" id="ARBA00023163"/>
    </source>
</evidence>
<evidence type="ECO:0000313" key="14">
    <source>
        <dbReference type="Proteomes" id="UP000283509"/>
    </source>
</evidence>
<keyword evidence="7" id="KW-0805">Transcription regulation</keyword>
<dbReference type="GO" id="GO:0032991">
    <property type="term" value="C:protein-containing complex"/>
    <property type="evidence" value="ECO:0007669"/>
    <property type="project" value="UniProtKB-ARBA"/>
</dbReference>
<organism evidence="13 14">
    <name type="scientific">Penaeus vannamei</name>
    <name type="common">Whiteleg shrimp</name>
    <name type="synonym">Litopenaeus vannamei</name>
    <dbReference type="NCBI Taxonomy" id="6689"/>
    <lineage>
        <taxon>Eukaryota</taxon>
        <taxon>Metazoa</taxon>
        <taxon>Ecdysozoa</taxon>
        <taxon>Arthropoda</taxon>
        <taxon>Crustacea</taxon>
        <taxon>Multicrustacea</taxon>
        <taxon>Malacostraca</taxon>
        <taxon>Eumalacostraca</taxon>
        <taxon>Eucarida</taxon>
        <taxon>Decapoda</taxon>
        <taxon>Dendrobranchiata</taxon>
        <taxon>Penaeoidea</taxon>
        <taxon>Penaeidae</taxon>
        <taxon>Penaeus</taxon>
    </lineage>
</organism>
<evidence type="ECO:0000259" key="12">
    <source>
        <dbReference type="SMART" id="SM00298"/>
    </source>
</evidence>
<dbReference type="GO" id="GO:0061733">
    <property type="term" value="F:protein-lysine-acetyltransferase activity"/>
    <property type="evidence" value="ECO:0007669"/>
    <property type="project" value="UniProtKB-EC"/>
</dbReference>
<dbReference type="Pfam" id="PF11717">
    <property type="entry name" value="Tudor-knot"/>
    <property type="match status" value="1"/>
</dbReference>
<feature type="domain" description="Chromo" evidence="12">
    <location>
        <begin position="6"/>
        <end position="57"/>
    </location>
</feature>
<gene>
    <name evidence="13" type="ORF">C7M84_003527</name>
</gene>
<evidence type="ECO:0000256" key="2">
    <source>
        <dbReference type="ARBA" id="ARBA00010107"/>
    </source>
</evidence>
<keyword evidence="9" id="KW-0234">DNA repair</keyword>
<keyword evidence="8" id="KW-0804">Transcription</keyword>
<evidence type="ECO:0000256" key="5">
    <source>
        <dbReference type="ARBA" id="ARBA00022763"/>
    </source>
</evidence>
<dbReference type="OrthoDB" id="787137at2759"/>
<dbReference type="InterPro" id="IPR000953">
    <property type="entry name" value="Chromo/chromo_shadow_dom"/>
</dbReference>
<feature type="compositionally biased region" description="Polar residues" evidence="11">
    <location>
        <begin position="58"/>
        <end position="83"/>
    </location>
</feature>
<keyword evidence="14" id="KW-1185">Reference proteome</keyword>
<dbReference type="SUPFAM" id="SSF54160">
    <property type="entry name" value="Chromo domain-like"/>
    <property type="match status" value="1"/>
</dbReference>
<dbReference type="AlphaFoldDB" id="A0A3R7MMV1"/>
<keyword evidence="10" id="KW-0539">Nucleus</keyword>
<dbReference type="SMART" id="SM00298">
    <property type="entry name" value="CHROMO"/>
    <property type="match status" value="1"/>
</dbReference>
<dbReference type="STRING" id="6689.A0A3R7MMV1"/>
<evidence type="ECO:0000256" key="11">
    <source>
        <dbReference type="SAM" id="MobiDB-lite"/>
    </source>
</evidence>
<evidence type="ECO:0000256" key="4">
    <source>
        <dbReference type="ARBA" id="ARBA00022679"/>
    </source>
</evidence>
<protein>
    <recommendedName>
        <fullName evidence="3">histone acetyltransferase</fullName>
        <ecNumber evidence="3">2.3.1.48</ecNumber>
    </recommendedName>
</protein>
<keyword evidence="6" id="KW-0007">Acetylation</keyword>
<dbReference type="GO" id="GO:0010468">
    <property type="term" value="P:regulation of gene expression"/>
    <property type="evidence" value="ECO:0007669"/>
    <property type="project" value="UniProtKB-ARBA"/>
</dbReference>
<dbReference type="GO" id="GO:0005634">
    <property type="term" value="C:nucleus"/>
    <property type="evidence" value="ECO:0007669"/>
    <property type="project" value="UniProtKB-SubCell"/>
</dbReference>
<name>A0A3R7MMV1_PENVA</name>
<reference evidence="13 14" key="1">
    <citation type="submission" date="2018-04" db="EMBL/GenBank/DDBJ databases">
        <authorList>
            <person name="Zhang X."/>
            <person name="Yuan J."/>
            <person name="Li F."/>
            <person name="Xiang J."/>
        </authorList>
    </citation>
    <scope>NUCLEOTIDE SEQUENCE [LARGE SCALE GENOMIC DNA]</scope>
    <source>
        <tissue evidence="13">Muscle</tissue>
    </source>
</reference>
<evidence type="ECO:0000256" key="6">
    <source>
        <dbReference type="ARBA" id="ARBA00022990"/>
    </source>
</evidence>
<feature type="region of interest" description="Disordered" evidence="11">
    <location>
        <begin position="55"/>
        <end position="89"/>
    </location>
</feature>
<dbReference type="InterPro" id="IPR016197">
    <property type="entry name" value="Chromo-like_dom_sf"/>
</dbReference>
<evidence type="ECO:0000256" key="7">
    <source>
        <dbReference type="ARBA" id="ARBA00023015"/>
    </source>
</evidence>
<comment type="similarity">
    <text evidence="2">Belongs to the MYST (SAS/MOZ) family.</text>
</comment>
<keyword evidence="4 13" id="KW-0808">Transferase</keyword>
<sequence>MSSCSDWPLAEVISIKDCETKKQFYVHYIDYNKRLDEWVDEDRLDTRKIQYPRRDLASGTTTGLNTPKKTLTGTTNSRPSSPGLTPAQDPITGPSVLAALQQKQQKNRKRKLDQSEVRYHQLGCPFTCCVIEGTPIIWVLKVAPTVHRGNICHFNLIQRDHLYFLCISVV</sequence>
<proteinExistence type="inferred from homology"/>
<dbReference type="GO" id="GO:0006281">
    <property type="term" value="P:DNA repair"/>
    <property type="evidence" value="ECO:0007669"/>
    <property type="project" value="UniProtKB-KW"/>
</dbReference>
<dbReference type="Gene3D" id="2.30.30.140">
    <property type="match status" value="1"/>
</dbReference>
<evidence type="ECO:0000256" key="3">
    <source>
        <dbReference type="ARBA" id="ARBA00013184"/>
    </source>
</evidence>
<accession>A0A3R7MMV1</accession>
<dbReference type="InterPro" id="IPR025995">
    <property type="entry name" value="Tudor-knot"/>
</dbReference>
<comment type="subcellular location">
    <subcellularLocation>
        <location evidence="1">Nucleus</location>
    </subcellularLocation>
</comment>
<keyword evidence="5" id="KW-0227">DNA damage</keyword>
<evidence type="ECO:0000256" key="10">
    <source>
        <dbReference type="ARBA" id="ARBA00023242"/>
    </source>
</evidence>
<evidence type="ECO:0000256" key="1">
    <source>
        <dbReference type="ARBA" id="ARBA00004123"/>
    </source>
</evidence>
<dbReference type="EMBL" id="QCYY01000148">
    <property type="protein sequence ID" value="ROT85942.1"/>
    <property type="molecule type" value="Genomic_DNA"/>
</dbReference>